<comment type="caution">
    <text evidence="1">The sequence shown here is derived from an EMBL/GenBank/DDBJ whole genome shotgun (WGS) entry which is preliminary data.</text>
</comment>
<dbReference type="InterPro" id="IPR029063">
    <property type="entry name" value="SAM-dependent_MTases_sf"/>
</dbReference>
<sequence>MDLYELVLNIKDKKELRGISEDFLIKIIKKELKKRPYLYEKIKNSKNFKILKRDEDFIYFFKEIRKILHEAFGVFAPKDLREIYRIVHDDISIEEKVIQILMINLSTKERLNFYKEIYSKIFIEDPIEIMDLASGLNPISILFSDKRPRKYYFIDLLEDVIEINTVILRDMGIEPYGYVLDITDLDNDIIKRHYQYIFLWKTIPVLEKLDRRLPYSLLSNIDFDYLIVSFPQKSLGKMRSIGKFWRYWIRRVAKNLNYEIIKEFDIPYEFFVVIRKKSS</sequence>
<dbReference type="Pfam" id="PF07091">
    <property type="entry name" value="FmrO"/>
    <property type="match status" value="1"/>
</dbReference>
<proteinExistence type="predicted"/>
<protein>
    <recommendedName>
        <fullName evidence="3">16S rRNA (guanine(1405)-N(7))-methyltransferase</fullName>
    </recommendedName>
</protein>
<dbReference type="Gene3D" id="3.40.50.150">
    <property type="entry name" value="Vaccinia Virus protein VP39"/>
    <property type="match status" value="1"/>
</dbReference>
<evidence type="ECO:0008006" key="3">
    <source>
        <dbReference type="Google" id="ProtNLM"/>
    </source>
</evidence>
<organism evidence="1 2">
    <name type="scientific">Candidatus Nanoclepta minutus</name>
    <dbReference type="NCBI Taxonomy" id="1940235"/>
    <lineage>
        <taxon>Archaea</taxon>
        <taxon>Nanobdellota</taxon>
        <taxon>Candidatus Nanoclepta</taxon>
    </lineage>
</organism>
<reference evidence="1 2" key="1">
    <citation type="journal article" date="2018" name="Syst. Appl. Microbiol.">
        <title>A new symbiotic nanoarchaeote (Candidatus Nanoclepta minutus) and its host (Zestosphaera tikiterensis gen. nov., sp. nov.) from a New Zealand hot spring.</title>
        <authorList>
            <person name="St John E."/>
            <person name="Liu Y."/>
            <person name="Podar M."/>
            <person name="Stott M.B."/>
            <person name="Meneghin J."/>
            <person name="Chen Z."/>
            <person name="Lagutin K."/>
            <person name="Mitchell K."/>
            <person name="Reysenbach A.L."/>
        </authorList>
    </citation>
    <scope>NUCLEOTIDE SEQUENCE [LARGE SCALE GENOMIC DNA]</scope>
    <source>
        <strain evidence="1">NZ3</strain>
    </source>
</reference>
<evidence type="ECO:0000313" key="2">
    <source>
        <dbReference type="Proteomes" id="UP000266622"/>
    </source>
</evidence>
<evidence type="ECO:0000313" key="1">
    <source>
        <dbReference type="EMBL" id="RIB35478.1"/>
    </source>
</evidence>
<dbReference type="AlphaFoldDB" id="A0A397WN47"/>
<dbReference type="Proteomes" id="UP000266622">
    <property type="component" value="Unassembled WGS sequence"/>
</dbReference>
<dbReference type="InterPro" id="IPR025981">
    <property type="entry name" value="rRNA_MeTrfase"/>
</dbReference>
<gene>
    <name evidence="1" type="ORF">BXU00_01795</name>
</gene>
<name>A0A397WN47_9ARCH</name>
<accession>A0A397WN47</accession>
<dbReference type="EMBL" id="MWMI01000002">
    <property type="protein sequence ID" value="RIB35478.1"/>
    <property type="molecule type" value="Genomic_DNA"/>
</dbReference>